<name>A0A0F9CLW0_9ZZZZ</name>
<accession>A0A0F9CLW0</accession>
<sequence length="351" mass="38587">MKFIYNNSTGSFYSEIKRTYATPQKWLWYNPKALGLYFKGTLSTPYAADQMYLGLADTGNVDDPCLVIYDRPLNNLTNNEWQRWDIDLQDFTDIGVDLNDVKQIFIGFGDRSSPSQGGNGIVYFDDIRLYLSRCVPDRIPANFNGSSDCKVDSEDLDAMTDSWLIPANYNLTTVAPDSNNLVNWWKFDEGTGTNAADDGTAGNNGTLGGGVEPTWVDGIVGPNALLFDGDNDVVLLSSPLTIFSSSFTVSAWVKVPFTATGRVGVILGDYGLTNSIGVNLELFDDGEIRFYWAGNPNLLGSTDLRDGSWHLLTWVRDKGAGKVYGYVDGNPDFEYSGAIDDKTAVAIHRIG</sequence>
<gene>
    <name evidence="1" type="ORF">LCGC14_2650780</name>
</gene>
<feature type="non-terminal residue" evidence="1">
    <location>
        <position position="351"/>
    </location>
</feature>
<organism evidence="1">
    <name type="scientific">marine sediment metagenome</name>
    <dbReference type="NCBI Taxonomy" id="412755"/>
    <lineage>
        <taxon>unclassified sequences</taxon>
        <taxon>metagenomes</taxon>
        <taxon>ecological metagenomes</taxon>
    </lineage>
</organism>
<dbReference type="SUPFAM" id="SSF49899">
    <property type="entry name" value="Concanavalin A-like lectins/glucanases"/>
    <property type="match status" value="1"/>
</dbReference>
<dbReference type="Gene3D" id="2.60.120.200">
    <property type="match status" value="1"/>
</dbReference>
<dbReference type="InterPro" id="IPR008979">
    <property type="entry name" value="Galactose-bd-like_sf"/>
</dbReference>
<evidence type="ECO:0000313" key="1">
    <source>
        <dbReference type="EMBL" id="KKK97636.1"/>
    </source>
</evidence>
<dbReference type="EMBL" id="LAZR01045962">
    <property type="protein sequence ID" value="KKK97636.1"/>
    <property type="molecule type" value="Genomic_DNA"/>
</dbReference>
<reference evidence="1" key="1">
    <citation type="journal article" date="2015" name="Nature">
        <title>Complex archaea that bridge the gap between prokaryotes and eukaryotes.</title>
        <authorList>
            <person name="Spang A."/>
            <person name="Saw J.H."/>
            <person name="Jorgensen S.L."/>
            <person name="Zaremba-Niedzwiedzka K."/>
            <person name="Martijn J."/>
            <person name="Lind A.E."/>
            <person name="van Eijk R."/>
            <person name="Schleper C."/>
            <person name="Guy L."/>
            <person name="Ettema T.J."/>
        </authorList>
    </citation>
    <scope>NUCLEOTIDE SEQUENCE</scope>
</reference>
<protein>
    <recommendedName>
        <fullName evidence="2">Laminin G domain-containing protein</fullName>
    </recommendedName>
</protein>
<evidence type="ECO:0008006" key="2">
    <source>
        <dbReference type="Google" id="ProtNLM"/>
    </source>
</evidence>
<dbReference type="AlphaFoldDB" id="A0A0F9CLW0"/>
<dbReference type="Pfam" id="PF13385">
    <property type="entry name" value="Laminin_G_3"/>
    <property type="match status" value="1"/>
</dbReference>
<dbReference type="SUPFAM" id="SSF49785">
    <property type="entry name" value="Galactose-binding domain-like"/>
    <property type="match status" value="1"/>
</dbReference>
<dbReference type="InterPro" id="IPR013320">
    <property type="entry name" value="ConA-like_dom_sf"/>
</dbReference>
<dbReference type="Gene3D" id="2.60.120.430">
    <property type="entry name" value="Galactose-binding lectin"/>
    <property type="match status" value="1"/>
</dbReference>
<comment type="caution">
    <text evidence="1">The sequence shown here is derived from an EMBL/GenBank/DDBJ whole genome shotgun (WGS) entry which is preliminary data.</text>
</comment>
<proteinExistence type="predicted"/>